<dbReference type="AlphaFoldDB" id="A0A8S0FYL2"/>
<dbReference type="InterPro" id="IPR050129">
    <property type="entry name" value="Zn_alcohol_dh"/>
</dbReference>
<keyword evidence="1" id="KW-0479">Metal-binding</keyword>
<organism evidence="5 6">
    <name type="scientific">Escherichia coli</name>
    <dbReference type="NCBI Taxonomy" id="562"/>
    <lineage>
        <taxon>Bacteria</taxon>
        <taxon>Pseudomonadati</taxon>
        <taxon>Pseudomonadota</taxon>
        <taxon>Gammaproteobacteria</taxon>
        <taxon>Enterobacterales</taxon>
        <taxon>Enterobacteriaceae</taxon>
        <taxon>Escherichia</taxon>
    </lineage>
</organism>
<dbReference type="InterPro" id="IPR011032">
    <property type="entry name" value="GroES-like_sf"/>
</dbReference>
<protein>
    <recommendedName>
        <fullName evidence="4">Alcohol dehydrogenase-like N-terminal domain-containing protein</fullName>
    </recommendedName>
</protein>
<dbReference type="InterPro" id="IPR013154">
    <property type="entry name" value="ADH-like_N"/>
</dbReference>
<evidence type="ECO:0000313" key="5">
    <source>
        <dbReference type="EMBL" id="BBU85566.1"/>
    </source>
</evidence>
<sequence>MKALTIEQGSQARFVDIPEPVCGKGEVLINVERVGLCGSDLNTWRGLNPLVNYPCIPGHEIGGTVLATGDMAGAIKPGDRVVVLPCTECGVITDFPAGAAPV</sequence>
<keyword evidence="3" id="KW-0560">Oxidoreductase</keyword>
<dbReference type="PANTHER" id="PTHR43401:SF2">
    <property type="entry name" value="L-THREONINE 3-DEHYDROGENASE"/>
    <property type="match status" value="1"/>
</dbReference>
<dbReference type="Pfam" id="PF08240">
    <property type="entry name" value="ADH_N"/>
    <property type="match status" value="1"/>
</dbReference>
<evidence type="ECO:0000256" key="2">
    <source>
        <dbReference type="ARBA" id="ARBA00022833"/>
    </source>
</evidence>
<evidence type="ECO:0000313" key="6">
    <source>
        <dbReference type="Proteomes" id="UP000467488"/>
    </source>
</evidence>
<dbReference type="GO" id="GO:0008270">
    <property type="term" value="F:zinc ion binding"/>
    <property type="evidence" value="ECO:0007669"/>
    <property type="project" value="InterPro"/>
</dbReference>
<evidence type="ECO:0000259" key="4">
    <source>
        <dbReference type="Pfam" id="PF08240"/>
    </source>
</evidence>
<dbReference type="EMBL" id="AP022360">
    <property type="protein sequence ID" value="BBU85566.1"/>
    <property type="molecule type" value="Genomic_DNA"/>
</dbReference>
<dbReference type="InterPro" id="IPR002328">
    <property type="entry name" value="ADH_Zn_CS"/>
</dbReference>
<keyword evidence="2" id="KW-0862">Zinc</keyword>
<accession>A0A8S0FYL2</accession>
<dbReference type="PANTHER" id="PTHR43401">
    <property type="entry name" value="L-THREONINE 3-DEHYDROGENASE"/>
    <property type="match status" value="1"/>
</dbReference>
<gene>
    <name evidence="5" type="ORF">EIMP300_69660</name>
</gene>
<evidence type="ECO:0000256" key="3">
    <source>
        <dbReference type="ARBA" id="ARBA00023002"/>
    </source>
</evidence>
<name>A0A8S0FYL2_ECOLX</name>
<dbReference type="SUPFAM" id="SSF50129">
    <property type="entry name" value="GroES-like"/>
    <property type="match status" value="1"/>
</dbReference>
<reference evidence="5 6" key="1">
    <citation type="submission" date="2020-01" db="EMBL/GenBank/DDBJ databases">
        <title>Dynamics of blaIMP-6 dissemination in carbapenem resistant Enterobacteriacea isolated from regional surveillance in Osaka, Japan.</title>
        <authorList>
            <person name="Abe R."/>
            <person name="Akeda Y."/>
            <person name="Sugawara Y."/>
            <person name="Yamamoto N."/>
            <person name="Tomono K."/>
            <person name="Takeuchi D."/>
            <person name="Kawahara R."/>
            <person name="Hamada S."/>
        </authorList>
    </citation>
    <scope>NUCLEOTIDE SEQUENCE [LARGE SCALE GENOMIC DNA]</scope>
    <source>
        <strain evidence="5 6">E300</strain>
    </source>
</reference>
<dbReference type="Gene3D" id="3.90.180.10">
    <property type="entry name" value="Medium-chain alcohol dehydrogenases, catalytic domain"/>
    <property type="match status" value="1"/>
</dbReference>
<dbReference type="GO" id="GO:0016491">
    <property type="term" value="F:oxidoreductase activity"/>
    <property type="evidence" value="ECO:0007669"/>
    <property type="project" value="UniProtKB-KW"/>
</dbReference>
<dbReference type="Proteomes" id="UP000467488">
    <property type="component" value="Chromosome"/>
</dbReference>
<evidence type="ECO:0000256" key="1">
    <source>
        <dbReference type="ARBA" id="ARBA00022723"/>
    </source>
</evidence>
<feature type="domain" description="Alcohol dehydrogenase-like N-terminal" evidence="4">
    <location>
        <begin position="23"/>
        <end position="89"/>
    </location>
</feature>
<dbReference type="PROSITE" id="PS00059">
    <property type="entry name" value="ADH_ZINC"/>
    <property type="match status" value="1"/>
</dbReference>
<proteinExistence type="predicted"/>